<dbReference type="Gene3D" id="3.40.1190.10">
    <property type="entry name" value="Mur-like, catalytic domain"/>
    <property type="match status" value="1"/>
</dbReference>
<reference evidence="14" key="1">
    <citation type="journal article" date="2015" name="Nature">
        <title>Complex archaea that bridge the gap between prokaryotes and eukaryotes.</title>
        <authorList>
            <person name="Spang A."/>
            <person name="Saw J.H."/>
            <person name="Jorgensen S.L."/>
            <person name="Zaremba-Niedzwiedzka K."/>
            <person name="Martijn J."/>
            <person name="Lind A.E."/>
            <person name="van Eijk R."/>
            <person name="Schleper C."/>
            <person name="Guy L."/>
            <person name="Ettema T.J."/>
        </authorList>
    </citation>
    <scope>NUCLEOTIDE SEQUENCE</scope>
</reference>
<keyword evidence="7" id="KW-0573">Peptidoglycan synthesis</keyword>
<dbReference type="GO" id="GO:0051301">
    <property type="term" value="P:cell division"/>
    <property type="evidence" value="ECO:0007669"/>
    <property type="project" value="UniProtKB-KW"/>
</dbReference>
<protein>
    <recommendedName>
        <fullName evidence="10">UDP-MurNAc-pentapeptide synthetase</fullName>
    </recommendedName>
</protein>
<dbReference type="GO" id="GO:0071555">
    <property type="term" value="P:cell wall organization"/>
    <property type="evidence" value="ECO:0007669"/>
    <property type="project" value="UniProtKB-KW"/>
</dbReference>
<dbReference type="NCBIfam" id="TIGR01143">
    <property type="entry name" value="murF"/>
    <property type="match status" value="1"/>
</dbReference>
<keyword evidence="1" id="KW-0963">Cytoplasm</keyword>
<proteinExistence type="inferred from homology"/>
<dbReference type="InterPro" id="IPR004101">
    <property type="entry name" value="Mur_ligase_C"/>
</dbReference>
<keyword evidence="9" id="KW-0961">Cell wall biogenesis/degradation</keyword>
<feature type="non-terminal residue" evidence="14">
    <location>
        <position position="433"/>
    </location>
</feature>
<evidence type="ECO:0000256" key="5">
    <source>
        <dbReference type="ARBA" id="ARBA00022840"/>
    </source>
</evidence>
<evidence type="ECO:0000259" key="11">
    <source>
        <dbReference type="Pfam" id="PF01225"/>
    </source>
</evidence>
<keyword evidence="6" id="KW-0133">Cell shape</keyword>
<dbReference type="InterPro" id="IPR005863">
    <property type="entry name" value="UDP-N-AcMur_synth"/>
</dbReference>
<evidence type="ECO:0000256" key="7">
    <source>
        <dbReference type="ARBA" id="ARBA00022984"/>
    </source>
</evidence>
<dbReference type="Pfam" id="PF08245">
    <property type="entry name" value="Mur_ligase_M"/>
    <property type="match status" value="1"/>
</dbReference>
<name>A0A0F9IDH0_9ZZZZ</name>
<dbReference type="AlphaFoldDB" id="A0A0F9IDH0"/>
<dbReference type="GO" id="GO:0047480">
    <property type="term" value="F:UDP-N-acetylmuramoyl-tripeptide-D-alanyl-D-alanine ligase activity"/>
    <property type="evidence" value="ECO:0007669"/>
    <property type="project" value="InterPro"/>
</dbReference>
<feature type="domain" description="Mur ligase central" evidence="13">
    <location>
        <begin position="120"/>
        <end position="301"/>
    </location>
</feature>
<evidence type="ECO:0000256" key="10">
    <source>
        <dbReference type="ARBA" id="ARBA00031461"/>
    </source>
</evidence>
<evidence type="ECO:0000256" key="4">
    <source>
        <dbReference type="ARBA" id="ARBA00022741"/>
    </source>
</evidence>
<evidence type="ECO:0000256" key="6">
    <source>
        <dbReference type="ARBA" id="ARBA00022960"/>
    </source>
</evidence>
<dbReference type="SUPFAM" id="SSF53244">
    <property type="entry name" value="MurD-like peptide ligases, peptide-binding domain"/>
    <property type="match status" value="1"/>
</dbReference>
<evidence type="ECO:0000256" key="9">
    <source>
        <dbReference type="ARBA" id="ARBA00023316"/>
    </source>
</evidence>
<dbReference type="Pfam" id="PF02875">
    <property type="entry name" value="Mur_ligase_C"/>
    <property type="match status" value="1"/>
</dbReference>
<dbReference type="GO" id="GO:0009252">
    <property type="term" value="P:peptidoglycan biosynthetic process"/>
    <property type="evidence" value="ECO:0007669"/>
    <property type="project" value="UniProtKB-KW"/>
</dbReference>
<comment type="caution">
    <text evidence="14">The sequence shown here is derived from an EMBL/GenBank/DDBJ whole genome shotgun (WGS) entry which is preliminary data.</text>
</comment>
<keyword evidence="8" id="KW-0131">Cell cycle</keyword>
<evidence type="ECO:0000313" key="14">
    <source>
        <dbReference type="EMBL" id="KKL85422.1"/>
    </source>
</evidence>
<evidence type="ECO:0000256" key="2">
    <source>
        <dbReference type="ARBA" id="ARBA00022598"/>
    </source>
</evidence>
<keyword evidence="2" id="KW-0436">Ligase</keyword>
<evidence type="ECO:0000259" key="13">
    <source>
        <dbReference type="Pfam" id="PF08245"/>
    </source>
</evidence>
<dbReference type="HAMAP" id="MF_02019">
    <property type="entry name" value="MurF"/>
    <property type="match status" value="1"/>
</dbReference>
<sequence length="433" mass="47251">MRETKLARLLEGARVTYINNKNEFKAQLVSSISTDTRSFKKGELFIALRGDRYDGHSFIADALKNEASCVIFESGKIDDLNQFLAEYPELLFVGVKDSRKVLGKIAKRYLEDFSVKKIAITGSAGKTTTKQLITSIIAGRFNVVSSAGSFNNDIGVLKTVLDVDEETDFLVQELGTNHPGEIAYLSEIVRQNFTLITNIGPAHIGFFNSEEKIAREKKQAIEVLDSKGTVFLNAEDKYFEYLKSGIKADVRSFGLRKGDLFPERILKAGLDGSEFILAGETIRAKVFGEHGILNAVAAALLGLYFGLTIVEIKRGIESCTGLAGRGCVYNLDDFTVIDESYNANPLSVFASIKFIDSIPASGRKILVLGDMLELGAKSGCYHRLVGERIVESGIAALFAYGMEIAATVSACKNAGFNNVSHFTDLDDLVAGLK</sequence>
<evidence type="ECO:0000256" key="3">
    <source>
        <dbReference type="ARBA" id="ARBA00022618"/>
    </source>
</evidence>
<feature type="domain" description="Mur ligase N-terminal catalytic" evidence="11">
    <location>
        <begin position="29"/>
        <end position="109"/>
    </location>
</feature>
<feature type="domain" description="Mur ligase C-terminal" evidence="12">
    <location>
        <begin position="332"/>
        <end position="430"/>
    </location>
</feature>
<keyword evidence="3" id="KW-0132">Cell division</keyword>
<dbReference type="GO" id="GO:0008360">
    <property type="term" value="P:regulation of cell shape"/>
    <property type="evidence" value="ECO:0007669"/>
    <property type="project" value="UniProtKB-KW"/>
</dbReference>
<organism evidence="14">
    <name type="scientific">marine sediment metagenome</name>
    <dbReference type="NCBI Taxonomy" id="412755"/>
    <lineage>
        <taxon>unclassified sequences</taxon>
        <taxon>metagenomes</taxon>
        <taxon>ecological metagenomes</taxon>
    </lineage>
</organism>
<dbReference type="PANTHER" id="PTHR43024">
    <property type="entry name" value="UDP-N-ACETYLMURAMOYL-TRIPEPTIDE--D-ALANYL-D-ALANINE LIGASE"/>
    <property type="match status" value="1"/>
</dbReference>
<dbReference type="Gene3D" id="3.90.190.20">
    <property type="entry name" value="Mur ligase, C-terminal domain"/>
    <property type="match status" value="1"/>
</dbReference>
<dbReference type="InterPro" id="IPR013221">
    <property type="entry name" value="Mur_ligase_cen"/>
</dbReference>
<dbReference type="InterPro" id="IPR051046">
    <property type="entry name" value="MurCDEF_CellWall_CoF430Synth"/>
</dbReference>
<dbReference type="Gene3D" id="3.40.1390.10">
    <property type="entry name" value="MurE/MurF, N-terminal domain"/>
    <property type="match status" value="1"/>
</dbReference>
<dbReference type="PANTHER" id="PTHR43024:SF1">
    <property type="entry name" value="UDP-N-ACETYLMURAMOYL-TRIPEPTIDE--D-ALANYL-D-ALANINE LIGASE"/>
    <property type="match status" value="1"/>
</dbReference>
<dbReference type="InterPro" id="IPR035911">
    <property type="entry name" value="MurE/MurF_N"/>
</dbReference>
<dbReference type="InterPro" id="IPR036565">
    <property type="entry name" value="Mur-like_cat_sf"/>
</dbReference>
<dbReference type="InterPro" id="IPR036615">
    <property type="entry name" value="Mur_ligase_C_dom_sf"/>
</dbReference>
<evidence type="ECO:0000256" key="1">
    <source>
        <dbReference type="ARBA" id="ARBA00022490"/>
    </source>
</evidence>
<dbReference type="InterPro" id="IPR000713">
    <property type="entry name" value="Mur_ligase_N"/>
</dbReference>
<dbReference type="SUPFAM" id="SSF53623">
    <property type="entry name" value="MurD-like peptide ligases, catalytic domain"/>
    <property type="match status" value="1"/>
</dbReference>
<gene>
    <name evidence="14" type="ORF">LCGC14_1954910</name>
</gene>
<accession>A0A0F9IDH0</accession>
<evidence type="ECO:0000259" key="12">
    <source>
        <dbReference type="Pfam" id="PF02875"/>
    </source>
</evidence>
<dbReference type="Pfam" id="PF01225">
    <property type="entry name" value="Mur_ligase"/>
    <property type="match status" value="1"/>
</dbReference>
<dbReference type="GO" id="GO:0005524">
    <property type="term" value="F:ATP binding"/>
    <property type="evidence" value="ECO:0007669"/>
    <property type="project" value="UniProtKB-KW"/>
</dbReference>
<dbReference type="EMBL" id="LAZR01021409">
    <property type="protein sequence ID" value="KKL85422.1"/>
    <property type="molecule type" value="Genomic_DNA"/>
</dbReference>
<evidence type="ECO:0000256" key="8">
    <source>
        <dbReference type="ARBA" id="ARBA00023306"/>
    </source>
</evidence>
<keyword evidence="4" id="KW-0547">Nucleotide-binding</keyword>
<dbReference type="SUPFAM" id="SSF63418">
    <property type="entry name" value="MurE/MurF N-terminal domain"/>
    <property type="match status" value="1"/>
</dbReference>
<keyword evidence="5" id="KW-0067">ATP-binding</keyword>